<protein>
    <recommendedName>
        <fullName evidence="18">Colmedin</fullName>
    </recommendedName>
</protein>
<dbReference type="AlphaFoldDB" id="A0A8J2KXM2"/>
<organism evidence="16 17">
    <name type="scientific">Allacma fusca</name>
    <dbReference type="NCBI Taxonomy" id="39272"/>
    <lineage>
        <taxon>Eukaryota</taxon>
        <taxon>Metazoa</taxon>
        <taxon>Ecdysozoa</taxon>
        <taxon>Arthropoda</taxon>
        <taxon>Hexapoda</taxon>
        <taxon>Collembola</taxon>
        <taxon>Symphypleona</taxon>
        <taxon>Sminthuridae</taxon>
        <taxon>Allacma</taxon>
    </lineage>
</organism>
<keyword evidence="7 13" id="KW-0472">Membrane</keyword>
<dbReference type="Pfam" id="PF07679">
    <property type="entry name" value="I-set"/>
    <property type="match status" value="1"/>
</dbReference>
<feature type="domain" description="Olfactomedin-like" evidence="15">
    <location>
        <begin position="561"/>
        <end position="817"/>
    </location>
</feature>
<dbReference type="EMBL" id="CAJVCH010517807">
    <property type="protein sequence ID" value="CAG7821657.1"/>
    <property type="molecule type" value="Genomic_DNA"/>
</dbReference>
<dbReference type="OrthoDB" id="8626508at2759"/>
<feature type="compositionally biased region" description="Gly residues" evidence="12">
    <location>
        <begin position="220"/>
        <end position="229"/>
    </location>
</feature>
<dbReference type="SMART" id="SM00284">
    <property type="entry name" value="OLF"/>
    <property type="match status" value="1"/>
</dbReference>
<comment type="caution">
    <text evidence="11">Lacks conserved residue(s) required for the propagation of feature annotation.</text>
</comment>
<evidence type="ECO:0000256" key="6">
    <source>
        <dbReference type="ARBA" id="ARBA00022737"/>
    </source>
</evidence>
<dbReference type="PANTHER" id="PTHR23192">
    <property type="entry name" value="OLFACTOMEDIN-RELATED"/>
    <property type="match status" value="1"/>
</dbReference>
<evidence type="ECO:0000256" key="2">
    <source>
        <dbReference type="ARBA" id="ARBA00004613"/>
    </source>
</evidence>
<keyword evidence="10" id="KW-0393">Immunoglobulin domain</keyword>
<keyword evidence="13" id="KW-0812">Transmembrane</keyword>
<keyword evidence="5" id="KW-0732">Signal</keyword>
<dbReference type="InterPro" id="IPR013098">
    <property type="entry name" value="Ig_I-set"/>
</dbReference>
<evidence type="ECO:0000313" key="16">
    <source>
        <dbReference type="EMBL" id="CAG7821657.1"/>
    </source>
</evidence>
<dbReference type="PANTHER" id="PTHR23192:SF85">
    <property type="entry name" value="GLIOMEDIN"/>
    <property type="match status" value="1"/>
</dbReference>
<evidence type="ECO:0000256" key="4">
    <source>
        <dbReference type="ARBA" id="ARBA00022525"/>
    </source>
</evidence>
<sequence>MSENTKEATPSTNYRSIIVHIISVLFILVILLWFHARLLSLEENQIISHIKCNNHARVKRRVESGNKLSNAHVEFMNPRQKNDDTSSSANAEDGENAGTDDWVWLTSYSRIPLMAIQEFCSATKEYCPPGPAGPPGPNGNPGKPGAKGDRGDVGISGDQGPRGHPGSPGEPGKRGPKGEPGIPGLAGTDGRDGLPGEPGLDGIPGRSGLDGVPGIDGIPGRDGSGGIPGRNGTDGIPGHPGPPGPQGPHGLPGLRGQTGAAGTPGTPGIPGITAYLTNGTDGKLLIPPSIVGSYAKMRPLVVQEEEHVRLRCTATGVPKPVVTWRRRDETPIILGAWKSTTVEGPVLNLTRVNRQHIGEYVCYADNGVTPHVQKSYTLEVHFAPLIKIQNQVVGAVIGSNTTMDCYVEAFPVAVTYWERYDGRLIETSDKYHMSTQEVDTYKIRMSLTVKNVTPADLGKYSCASKNELGVTKGEFNVHELDPNQAQIPSKGTGVVKFGREKPDMKDFDDLCPPAPPCQECAPRFDTSKCRYGGFALLDMVGWEIHALGNLSQPEPSNRTQDCVLSAVGKPVFNRFSQQDPVGAWMRDPVKAGPDGEKYYVTNLDKAVLYEFGNKTFFQKSVPSRNLSLPNEFKIKGNFHTLYNGSFYYVSNTGEEDKPRIIRVDLVSGKSSKDLELPYASFKTEKLYKSKDSWVDLATDENGLWAIHTLPGSNNTAVVKIDPMSMKIQYGWNITISHLHAGDMFIICGVLYAVDSVSERETKIRLALDLYRRQLHKVDLPFANPFRDTSFVSYNPRTRELFTWDKGNQLIYPIKYSAIDEKDFQ</sequence>
<comment type="caution">
    <text evidence="16">The sequence shown here is derived from an EMBL/GenBank/DDBJ whole genome shotgun (WGS) entry which is preliminary data.</text>
</comment>
<evidence type="ECO:0000256" key="9">
    <source>
        <dbReference type="ARBA" id="ARBA00023180"/>
    </source>
</evidence>
<keyword evidence="9" id="KW-0325">Glycoprotein</keyword>
<dbReference type="Pfam" id="PF13927">
    <property type="entry name" value="Ig_3"/>
    <property type="match status" value="1"/>
</dbReference>
<evidence type="ECO:0000256" key="12">
    <source>
        <dbReference type="SAM" id="MobiDB-lite"/>
    </source>
</evidence>
<keyword evidence="4" id="KW-0964">Secreted</keyword>
<keyword evidence="8" id="KW-1015">Disulfide bond</keyword>
<evidence type="ECO:0000256" key="5">
    <source>
        <dbReference type="ARBA" id="ARBA00022729"/>
    </source>
</evidence>
<dbReference type="SMART" id="SM00408">
    <property type="entry name" value="IGc2"/>
    <property type="match status" value="2"/>
</dbReference>
<accession>A0A8J2KXM2</accession>
<feature type="domain" description="Ig-like" evidence="14">
    <location>
        <begin position="288"/>
        <end position="379"/>
    </location>
</feature>
<evidence type="ECO:0000256" key="7">
    <source>
        <dbReference type="ARBA" id="ARBA00023136"/>
    </source>
</evidence>
<evidence type="ECO:0000256" key="13">
    <source>
        <dbReference type="SAM" id="Phobius"/>
    </source>
</evidence>
<evidence type="ECO:0000256" key="1">
    <source>
        <dbReference type="ARBA" id="ARBA00004236"/>
    </source>
</evidence>
<keyword evidence="6" id="KW-0677">Repeat</keyword>
<dbReference type="Proteomes" id="UP000708208">
    <property type="component" value="Unassembled WGS sequence"/>
</dbReference>
<dbReference type="Pfam" id="PF02191">
    <property type="entry name" value="OLF"/>
    <property type="match status" value="1"/>
</dbReference>
<feature type="region of interest" description="Disordered" evidence="12">
    <location>
        <begin position="127"/>
        <end position="267"/>
    </location>
</feature>
<feature type="domain" description="Ig-like" evidence="14">
    <location>
        <begin position="384"/>
        <end position="478"/>
    </location>
</feature>
<gene>
    <name evidence="16" type="ORF">AFUS01_LOCUS31984</name>
</gene>
<comment type="subcellular location">
    <subcellularLocation>
        <location evidence="1">Cell membrane</location>
    </subcellularLocation>
    <subcellularLocation>
        <location evidence="2">Secreted</location>
    </subcellularLocation>
</comment>
<dbReference type="GO" id="GO:0005615">
    <property type="term" value="C:extracellular space"/>
    <property type="evidence" value="ECO:0007669"/>
    <property type="project" value="TreeGrafter"/>
</dbReference>
<dbReference type="InterPro" id="IPR007110">
    <property type="entry name" value="Ig-like_dom"/>
</dbReference>
<dbReference type="Pfam" id="PF01391">
    <property type="entry name" value="Collagen"/>
    <property type="match status" value="2"/>
</dbReference>
<feature type="compositionally biased region" description="Pro residues" evidence="12">
    <location>
        <begin position="128"/>
        <end position="138"/>
    </location>
</feature>
<dbReference type="InterPro" id="IPR003598">
    <property type="entry name" value="Ig_sub2"/>
</dbReference>
<feature type="compositionally biased region" description="Low complexity" evidence="12">
    <location>
        <begin position="248"/>
        <end position="267"/>
    </location>
</feature>
<evidence type="ECO:0000259" key="14">
    <source>
        <dbReference type="PROSITE" id="PS50835"/>
    </source>
</evidence>
<evidence type="ECO:0000256" key="10">
    <source>
        <dbReference type="ARBA" id="ARBA00023319"/>
    </source>
</evidence>
<dbReference type="InterPro" id="IPR008160">
    <property type="entry name" value="Collagen"/>
</dbReference>
<keyword evidence="13" id="KW-1133">Transmembrane helix</keyword>
<dbReference type="GO" id="GO:0007165">
    <property type="term" value="P:signal transduction"/>
    <property type="evidence" value="ECO:0007669"/>
    <property type="project" value="TreeGrafter"/>
</dbReference>
<evidence type="ECO:0000259" key="15">
    <source>
        <dbReference type="PROSITE" id="PS51132"/>
    </source>
</evidence>
<dbReference type="PROSITE" id="PS51132">
    <property type="entry name" value="OLF"/>
    <property type="match status" value="1"/>
</dbReference>
<feature type="transmembrane region" description="Helical" evidence="13">
    <location>
        <begin position="12"/>
        <end position="34"/>
    </location>
</feature>
<dbReference type="SMART" id="SM00409">
    <property type="entry name" value="IG"/>
    <property type="match status" value="2"/>
</dbReference>
<keyword evidence="17" id="KW-1185">Reference proteome</keyword>
<evidence type="ECO:0008006" key="18">
    <source>
        <dbReference type="Google" id="ProtNLM"/>
    </source>
</evidence>
<dbReference type="PROSITE" id="PS50835">
    <property type="entry name" value="IG_LIKE"/>
    <property type="match status" value="2"/>
</dbReference>
<evidence type="ECO:0000256" key="3">
    <source>
        <dbReference type="ARBA" id="ARBA00022475"/>
    </source>
</evidence>
<name>A0A8J2KXM2_9HEXA</name>
<dbReference type="InterPro" id="IPR050605">
    <property type="entry name" value="Olfactomedin-like_domain"/>
</dbReference>
<keyword evidence="3" id="KW-1003">Cell membrane</keyword>
<evidence type="ECO:0000313" key="17">
    <source>
        <dbReference type="Proteomes" id="UP000708208"/>
    </source>
</evidence>
<dbReference type="InterPro" id="IPR003112">
    <property type="entry name" value="Olfac-like_dom"/>
</dbReference>
<reference evidence="16" key="1">
    <citation type="submission" date="2021-06" db="EMBL/GenBank/DDBJ databases">
        <authorList>
            <person name="Hodson N. C."/>
            <person name="Mongue J. A."/>
            <person name="Jaron S. K."/>
        </authorList>
    </citation>
    <scope>NUCLEOTIDE SEQUENCE</scope>
</reference>
<evidence type="ECO:0000256" key="11">
    <source>
        <dbReference type="PROSITE-ProRule" id="PRU00446"/>
    </source>
</evidence>
<proteinExistence type="predicted"/>
<feature type="region of interest" description="Disordered" evidence="12">
    <location>
        <begin position="71"/>
        <end position="98"/>
    </location>
</feature>
<dbReference type="GO" id="GO:0005886">
    <property type="term" value="C:plasma membrane"/>
    <property type="evidence" value="ECO:0007669"/>
    <property type="project" value="UniProtKB-SubCell"/>
</dbReference>
<dbReference type="InterPro" id="IPR003599">
    <property type="entry name" value="Ig_sub"/>
</dbReference>
<evidence type="ECO:0000256" key="8">
    <source>
        <dbReference type="ARBA" id="ARBA00023157"/>
    </source>
</evidence>
<dbReference type="FunFam" id="2.60.40.10:FF:000328">
    <property type="entry name" value="CLUMA_CG000981, isoform A"/>
    <property type="match status" value="1"/>
</dbReference>